<dbReference type="Proteomes" id="UP000839661">
    <property type="component" value="Unassembled WGS sequence"/>
</dbReference>
<dbReference type="RefSeq" id="WP_254877764.1">
    <property type="nucleotide sequence ID" value="NZ_MTGP01000016.1"/>
</dbReference>
<organism evidence="1">
    <name type="scientific">Salmonella enterica subsp. enterica serovar Adelaide</name>
    <dbReference type="NCBI Taxonomy" id="29473"/>
    <lineage>
        <taxon>Bacteria</taxon>
        <taxon>Pseudomonadati</taxon>
        <taxon>Pseudomonadota</taxon>
        <taxon>Gammaproteobacteria</taxon>
        <taxon>Enterobacterales</taxon>
        <taxon>Enterobacteriaceae</taxon>
        <taxon>Salmonella</taxon>
    </lineage>
</organism>
<dbReference type="GO" id="GO:0006313">
    <property type="term" value="P:DNA transposition"/>
    <property type="evidence" value="ECO:0007669"/>
    <property type="project" value="InterPro"/>
</dbReference>
<proteinExistence type="predicted"/>
<name>A0A3Z3K9S9_SALET</name>
<gene>
    <name evidence="1" type="ORF">DX339_06095</name>
</gene>
<dbReference type="EMBL" id="AAKLZH010000005">
    <property type="protein sequence ID" value="ECT1902319.1"/>
    <property type="molecule type" value="Genomic_DNA"/>
</dbReference>
<dbReference type="Pfam" id="PF01527">
    <property type="entry name" value="HTH_Tnp_1"/>
    <property type="match status" value="1"/>
</dbReference>
<dbReference type="GO" id="GO:0004803">
    <property type="term" value="F:transposase activity"/>
    <property type="evidence" value="ECO:0007669"/>
    <property type="project" value="InterPro"/>
</dbReference>
<dbReference type="InterPro" id="IPR002514">
    <property type="entry name" value="Transposase_8"/>
</dbReference>
<dbReference type="GO" id="GO:0003677">
    <property type="term" value="F:DNA binding"/>
    <property type="evidence" value="ECO:0007669"/>
    <property type="project" value="InterPro"/>
</dbReference>
<protein>
    <submittedName>
        <fullName evidence="1">Transposase</fullName>
    </submittedName>
</protein>
<dbReference type="AlphaFoldDB" id="A0A3Z3K9S9"/>
<reference evidence="1" key="1">
    <citation type="submission" date="2018-08" db="EMBL/GenBank/DDBJ databases">
        <authorList>
            <consortium name="NARMS: The National Antimicrobial Resistance Monitoring System"/>
        </authorList>
    </citation>
    <scope>NUCLEOTIDE SEQUENCE [LARGE SCALE GENOMIC DNA]</scope>
    <source>
        <strain evidence="1">FSIS11808911</strain>
    </source>
</reference>
<comment type="caution">
    <text evidence="1">The sequence shown here is derived from an EMBL/GenBank/DDBJ whole genome shotgun (WGS) entry which is preliminary data.</text>
</comment>
<accession>A0A3Z3K9S9</accession>
<evidence type="ECO:0000313" key="1">
    <source>
        <dbReference type="EMBL" id="ECT1902319.1"/>
    </source>
</evidence>
<sequence>MQKNVTPGRRKGCLNYYPEFKQQLVAASCEPGISISKLALENGINANLLFK</sequence>